<comment type="caution">
    <text evidence="5">The sequence shown here is derived from an EMBL/GenBank/DDBJ whole genome shotgun (WGS) entry which is preliminary data.</text>
</comment>
<protein>
    <submittedName>
        <fullName evidence="5">Glycerate kinase</fullName>
        <ecNumber evidence="5">2.7.1.31</ecNumber>
    </submittedName>
</protein>
<dbReference type="PANTHER" id="PTHR21599">
    <property type="entry name" value="GLYCERATE KINASE"/>
    <property type="match status" value="1"/>
</dbReference>
<reference evidence="5 6" key="1">
    <citation type="submission" date="2017-11" db="EMBL/GenBank/DDBJ databases">
        <title>Draft Genome Sequence of Sporolactobacillus inulinus NBRC 111894 Isolated from Koso, a Japanese Sugar-Vegetable Fermented Beverage.</title>
        <authorList>
            <person name="Chiou T.Y."/>
            <person name="Oshima K."/>
            <person name="Suda W."/>
            <person name="Hattori M."/>
            <person name="Takahashi T."/>
        </authorList>
    </citation>
    <scope>NUCLEOTIDE SEQUENCE [LARGE SCALE GENOMIC DNA]</scope>
    <source>
        <strain evidence="5 6">NBRC111894</strain>
    </source>
</reference>
<dbReference type="PIRSF" id="PIRSF006078">
    <property type="entry name" value="GlxK"/>
    <property type="match status" value="1"/>
</dbReference>
<evidence type="ECO:0000256" key="1">
    <source>
        <dbReference type="ARBA" id="ARBA00006284"/>
    </source>
</evidence>
<dbReference type="Pfam" id="PF02595">
    <property type="entry name" value="Gly_kinase"/>
    <property type="match status" value="1"/>
</dbReference>
<evidence type="ECO:0000256" key="4">
    <source>
        <dbReference type="PIRNR" id="PIRNR006078"/>
    </source>
</evidence>
<organism evidence="5 6">
    <name type="scientific">Sporolactobacillus inulinus</name>
    <dbReference type="NCBI Taxonomy" id="2078"/>
    <lineage>
        <taxon>Bacteria</taxon>
        <taxon>Bacillati</taxon>
        <taxon>Bacillota</taxon>
        <taxon>Bacilli</taxon>
        <taxon>Bacillales</taxon>
        <taxon>Sporolactobacillaceae</taxon>
        <taxon>Sporolactobacillus</taxon>
    </lineage>
</organism>
<comment type="similarity">
    <text evidence="1 4">Belongs to the glycerate kinase type-1 family.</text>
</comment>
<evidence type="ECO:0000313" key="6">
    <source>
        <dbReference type="Proteomes" id="UP000319716"/>
    </source>
</evidence>
<dbReference type="SUPFAM" id="SSF110738">
    <property type="entry name" value="Glycerate kinase I"/>
    <property type="match status" value="1"/>
</dbReference>
<dbReference type="EC" id="2.7.1.31" evidence="5"/>
<dbReference type="GO" id="GO:0031388">
    <property type="term" value="P:organic acid phosphorylation"/>
    <property type="evidence" value="ECO:0007669"/>
    <property type="project" value="UniProtKB-UniRule"/>
</dbReference>
<keyword evidence="2 4" id="KW-0808">Transferase</keyword>
<dbReference type="InterPro" id="IPR018193">
    <property type="entry name" value="Glyc_kinase_flavodox-like_fold"/>
</dbReference>
<evidence type="ECO:0000256" key="2">
    <source>
        <dbReference type="ARBA" id="ARBA00022679"/>
    </source>
</evidence>
<evidence type="ECO:0000256" key="3">
    <source>
        <dbReference type="ARBA" id="ARBA00022777"/>
    </source>
</evidence>
<proteinExistence type="inferred from homology"/>
<dbReference type="Proteomes" id="UP000319716">
    <property type="component" value="Unassembled WGS sequence"/>
</dbReference>
<dbReference type="NCBIfam" id="TIGR00045">
    <property type="entry name" value="glycerate kinase"/>
    <property type="match status" value="1"/>
</dbReference>
<dbReference type="Gene3D" id="3.40.50.10350">
    <property type="entry name" value="Glycerate kinase, domain 1"/>
    <property type="match status" value="1"/>
</dbReference>
<name>A0A4Y1ZDS2_9BACL</name>
<evidence type="ECO:0000313" key="5">
    <source>
        <dbReference type="EMBL" id="GAY77262.1"/>
    </source>
</evidence>
<dbReference type="GO" id="GO:0008887">
    <property type="term" value="F:glycerate kinase activity"/>
    <property type="evidence" value="ECO:0007669"/>
    <property type="project" value="UniProtKB-UniRule"/>
</dbReference>
<gene>
    <name evidence="5" type="ORF">NBRC111894_2816</name>
</gene>
<dbReference type="InterPro" id="IPR004381">
    <property type="entry name" value="Glycerate_kinase"/>
</dbReference>
<dbReference type="AlphaFoldDB" id="A0A4Y1ZDS2"/>
<dbReference type="PANTHER" id="PTHR21599:SF0">
    <property type="entry name" value="GLYCERATE KINASE"/>
    <property type="match status" value="1"/>
</dbReference>
<sequence>MEPTFVLAPDSFKESMTAKEVCMAMEKGLRQAYPMACYIHVPMADGGEGTMQSLVDATGGRVIHREVTGPLGQPVQASIGLLGDRPDTAVIEMSSASGIQLVRPQLRDPQVTTTYGTGELILACLDCGISHIIIGLGGSATNDGGAGMAQALGVKLLDHEGREIPRGGGALDQLERIDTSELDPRLESLAIEIASDVKNPLCGPQGASHVFGKQKGGAPAILQKLDANLAHYAALIKRDTNRDVATIPGSGAAGGLGAGLLAFTDASIAPGIDLVIKYTHLENYVAEADYVFTGEGSIDDQTQFGKTPFGVAKVAAKHGKPVIAVAGHVGEKSRSSMIKDLQLFSALSPEVWNWRKRSSAAPKRWLGAAKVSVD</sequence>
<dbReference type="InterPro" id="IPR018197">
    <property type="entry name" value="Glycerate_kinase_RE-like"/>
</dbReference>
<dbReference type="Gene3D" id="3.90.1510.10">
    <property type="entry name" value="Glycerate kinase, domain 2"/>
    <property type="match status" value="1"/>
</dbReference>
<dbReference type="InterPro" id="IPR036129">
    <property type="entry name" value="Glycerate_kinase_sf"/>
</dbReference>
<dbReference type="EMBL" id="BEXB01000023">
    <property type="protein sequence ID" value="GAY77262.1"/>
    <property type="molecule type" value="Genomic_DNA"/>
</dbReference>
<accession>A0A4Y1ZDS2</accession>
<keyword evidence="3 4" id="KW-0418">Kinase</keyword>